<feature type="chain" id="PRO_5026095298" evidence="8">
    <location>
        <begin position="19"/>
        <end position="696"/>
    </location>
</feature>
<comment type="similarity">
    <text evidence="2">Belongs to the ZIP transporter (TC 2.A.5) family.</text>
</comment>
<evidence type="ECO:0000256" key="4">
    <source>
        <dbReference type="ARBA" id="ARBA00022989"/>
    </source>
</evidence>
<evidence type="ECO:0000259" key="9">
    <source>
        <dbReference type="Pfam" id="PF21116"/>
    </source>
</evidence>
<feature type="transmembrane region" description="Helical" evidence="7">
    <location>
        <begin position="633"/>
        <end position="651"/>
    </location>
</feature>
<evidence type="ECO:0000313" key="10">
    <source>
        <dbReference type="EMBL" id="CAB3266268.1"/>
    </source>
</evidence>
<feature type="compositionally biased region" description="Acidic residues" evidence="6">
    <location>
        <begin position="240"/>
        <end position="253"/>
    </location>
</feature>
<feature type="transmembrane region" description="Helical" evidence="7">
    <location>
        <begin position="340"/>
        <end position="361"/>
    </location>
</feature>
<dbReference type="InterPro" id="IPR049406">
    <property type="entry name" value="ZIP4_12_EF-hand"/>
</dbReference>
<dbReference type="InterPro" id="IPR050799">
    <property type="entry name" value="ZIP_Transporter"/>
</dbReference>
<comment type="subcellular location">
    <subcellularLocation>
        <location evidence="1">Membrane</location>
        <topology evidence="1">Multi-pass membrane protein</topology>
    </subcellularLocation>
</comment>
<dbReference type="PANTHER" id="PTHR12191:SF37">
    <property type="entry name" value="ZINC TRANSPORTER FOI"/>
    <property type="match status" value="1"/>
</dbReference>
<keyword evidence="5 7" id="KW-0472">Membrane</keyword>
<dbReference type="Pfam" id="PF02535">
    <property type="entry name" value="Zip"/>
    <property type="match status" value="1"/>
</dbReference>
<feature type="transmembrane region" description="Helical" evidence="7">
    <location>
        <begin position="373"/>
        <end position="393"/>
    </location>
</feature>
<evidence type="ECO:0000256" key="8">
    <source>
        <dbReference type="SAM" id="SignalP"/>
    </source>
</evidence>
<keyword evidence="4 7" id="KW-1133">Transmembrane helix</keyword>
<name>A0A6F9DTB7_9ASCI</name>
<dbReference type="GO" id="GO:0030003">
    <property type="term" value="P:intracellular monoatomic cation homeostasis"/>
    <property type="evidence" value="ECO:0007669"/>
    <property type="project" value="TreeGrafter"/>
</dbReference>
<protein>
    <submittedName>
        <fullName evidence="10">Zinc transporter ZIP12-like</fullName>
    </submittedName>
</protein>
<dbReference type="AlphaFoldDB" id="A0A6F9DTB7"/>
<proteinExistence type="evidence at transcript level"/>
<feature type="domain" description="Zinc transporter ZIP4/12 EF-hand" evidence="9">
    <location>
        <begin position="201"/>
        <end position="315"/>
    </location>
</feature>
<evidence type="ECO:0000256" key="1">
    <source>
        <dbReference type="ARBA" id="ARBA00004141"/>
    </source>
</evidence>
<evidence type="ECO:0000256" key="5">
    <source>
        <dbReference type="ARBA" id="ARBA00023136"/>
    </source>
</evidence>
<dbReference type="Pfam" id="PF21116">
    <property type="entry name" value="EF-hand_Zip"/>
    <property type="match status" value="1"/>
</dbReference>
<feature type="signal peptide" evidence="8">
    <location>
        <begin position="1"/>
        <end position="18"/>
    </location>
</feature>
<evidence type="ECO:0000256" key="2">
    <source>
        <dbReference type="ARBA" id="ARBA00006939"/>
    </source>
</evidence>
<keyword evidence="8" id="KW-0732">Signal</keyword>
<keyword evidence="3 7" id="KW-0812">Transmembrane</keyword>
<dbReference type="GO" id="GO:0005385">
    <property type="term" value="F:zinc ion transmembrane transporter activity"/>
    <property type="evidence" value="ECO:0007669"/>
    <property type="project" value="TreeGrafter"/>
</dbReference>
<dbReference type="InterPro" id="IPR003689">
    <property type="entry name" value="ZIP"/>
</dbReference>
<feature type="transmembrane region" description="Helical" evidence="7">
    <location>
        <begin position="558"/>
        <end position="580"/>
    </location>
</feature>
<dbReference type="PANTHER" id="PTHR12191">
    <property type="entry name" value="SOLUTE CARRIER FAMILY 39"/>
    <property type="match status" value="1"/>
</dbReference>
<feature type="transmembrane region" description="Helical" evidence="7">
    <location>
        <begin position="663"/>
        <end position="686"/>
    </location>
</feature>
<evidence type="ECO:0000256" key="7">
    <source>
        <dbReference type="SAM" id="Phobius"/>
    </source>
</evidence>
<feature type="transmembrane region" description="Helical" evidence="7">
    <location>
        <begin position="601"/>
        <end position="621"/>
    </location>
</feature>
<gene>
    <name evidence="10" type="primary">Slc39a12-004</name>
</gene>
<feature type="region of interest" description="Disordered" evidence="6">
    <location>
        <begin position="464"/>
        <end position="490"/>
    </location>
</feature>
<dbReference type="GO" id="GO:0005886">
    <property type="term" value="C:plasma membrane"/>
    <property type="evidence" value="ECO:0007669"/>
    <property type="project" value="TreeGrafter"/>
</dbReference>
<reference evidence="10" key="1">
    <citation type="submission" date="2020-04" db="EMBL/GenBank/DDBJ databases">
        <authorList>
            <person name="Neveu A P."/>
        </authorList>
    </citation>
    <scope>NUCLEOTIDE SEQUENCE</scope>
    <source>
        <tissue evidence="10">Whole embryo</tissue>
    </source>
</reference>
<organism evidence="10">
    <name type="scientific">Phallusia mammillata</name>
    <dbReference type="NCBI Taxonomy" id="59560"/>
    <lineage>
        <taxon>Eukaryota</taxon>
        <taxon>Metazoa</taxon>
        <taxon>Chordata</taxon>
        <taxon>Tunicata</taxon>
        <taxon>Ascidiacea</taxon>
        <taxon>Phlebobranchia</taxon>
        <taxon>Ascidiidae</taxon>
        <taxon>Phallusia</taxon>
    </lineage>
</organism>
<evidence type="ECO:0000256" key="3">
    <source>
        <dbReference type="ARBA" id="ARBA00022692"/>
    </source>
</evidence>
<feature type="transmembrane region" description="Helical" evidence="7">
    <location>
        <begin position="424"/>
        <end position="441"/>
    </location>
</feature>
<sequence length="696" mass="76791">MKGLYLAFLVFMLGIKQSLEVNLEAVNTAAANVTEGSDTGSGIESEHDDDHAFEYIISTTTNGALDKSVIDKILQYFNETCLTSGDVFSHLNVSVSSNLTEEQLIKVAPYIVFHLSKGLPCNVSAKFGTFNFNTVCRSHISTIINVMVTNGKFASKPDAEKCFSAVTLLDEDCTSSQSEINLTLMKMIAAMIRGDCILPEPDYFVAELEEYLKVSKGKIDMESFANLMTKLNIGGKSSVEEEDHDHEDEDEAVIDNTEVGNRHKRSAEDEEQSGENVKCYSTTDLLNIFQVDKNNFNFKSFTSMCPALIQQIISGSCKTSEVTTSPASTKDPNYTTAMKYGYGTASVLVISLLAFGGLLLFPQIGSNGYKMTMQFFIALGVGTLSGDALLHIIPEIVGLHKHEDGADAEHAHEEEGKEEDEKLYIWRILVVIGGIYLFYLFENVLRLWNVLRGSNITFHVHDDEDGSHHHSPTHTHNHDSGTNHGQNHMTSALTIPNNNCRCDDDDNDEEKNNEVLTSKTTQHLTEKHAEKQTVCCGITTIGIMVLVGDVLHNFGDGIALGVAFSSSWVGGLGASIAIFCHELPHEFGDFAIYMKNGMSKWKALGFNFMAACFAFIGLYIGLSIAENPEAREWMLAVIAGMFLYIALVDVLHEMIEERTSFPVLQFVIQNVGMCLGWAILLLLALYEDRIKSALES</sequence>
<dbReference type="EMBL" id="LR790406">
    <property type="protein sequence ID" value="CAB3266268.1"/>
    <property type="molecule type" value="mRNA"/>
</dbReference>
<dbReference type="GO" id="GO:0071578">
    <property type="term" value="P:zinc ion import across plasma membrane"/>
    <property type="evidence" value="ECO:0007669"/>
    <property type="project" value="TreeGrafter"/>
</dbReference>
<feature type="region of interest" description="Disordered" evidence="6">
    <location>
        <begin position="236"/>
        <end position="275"/>
    </location>
</feature>
<dbReference type="GO" id="GO:0140410">
    <property type="term" value="F:monoatomic cation:bicarbonate symporter activity"/>
    <property type="evidence" value="ECO:0007669"/>
    <property type="project" value="TreeGrafter"/>
</dbReference>
<accession>A0A6F9DTB7</accession>
<evidence type="ECO:0000256" key="6">
    <source>
        <dbReference type="SAM" id="MobiDB-lite"/>
    </source>
</evidence>